<dbReference type="RefSeq" id="WP_267645164.1">
    <property type="nucleotide sequence ID" value="NZ_JANHGR010000001.1"/>
</dbReference>
<sequence>MSESAASDGVEMVVAVIRREKVSDVKAALAEVGAPSLTVTDVRGRGSQPAKTEQWRGEEYTVDLHEKAKIECVVADVPTDDVVAAIRDAAHTGEKGDGKVFVLPVSHAVQIRTGKEGIDAV</sequence>
<evidence type="ECO:0000256" key="3">
    <source>
        <dbReference type="RuleBase" id="RU003936"/>
    </source>
</evidence>
<dbReference type="PANTHER" id="PTHR30115:SF11">
    <property type="entry name" value="NITROGEN REGULATORY PROTEIN P-II HOMOLOG"/>
    <property type="match status" value="1"/>
</dbReference>
<dbReference type="PROSITE" id="PS00638">
    <property type="entry name" value="PII_GLNB_CTER"/>
    <property type="match status" value="1"/>
</dbReference>
<gene>
    <name evidence="4" type="ORF">ACFSAU_00300</name>
</gene>
<proteinExistence type="inferred from homology"/>
<keyword evidence="1" id="KW-0963">Cytoplasm</keyword>
<dbReference type="SMART" id="SM00938">
    <property type="entry name" value="P-II"/>
    <property type="match status" value="1"/>
</dbReference>
<organism evidence="4 5">
    <name type="scientific">Halolamina litorea</name>
    <dbReference type="NCBI Taxonomy" id="1515593"/>
    <lineage>
        <taxon>Archaea</taxon>
        <taxon>Methanobacteriati</taxon>
        <taxon>Methanobacteriota</taxon>
        <taxon>Stenosarchaea group</taxon>
        <taxon>Halobacteria</taxon>
        <taxon>Halobacteriales</taxon>
        <taxon>Haloferacaceae</taxon>
    </lineage>
</organism>
<evidence type="ECO:0000256" key="2">
    <source>
        <dbReference type="PIRSR" id="PIRSR602187-50"/>
    </source>
</evidence>
<dbReference type="InterPro" id="IPR002187">
    <property type="entry name" value="N-reg_PII"/>
</dbReference>
<accession>A0ABD6BMZ8</accession>
<keyword evidence="5" id="KW-1185">Reference proteome</keyword>
<dbReference type="PROSITE" id="PS51343">
    <property type="entry name" value="PII_GLNB_DOM"/>
    <property type="match status" value="1"/>
</dbReference>
<protein>
    <submittedName>
        <fullName evidence="4">P-II family nitrogen regulator</fullName>
    </submittedName>
</protein>
<dbReference type="Proteomes" id="UP001597139">
    <property type="component" value="Unassembled WGS sequence"/>
</dbReference>
<dbReference type="Gene3D" id="3.30.70.120">
    <property type="match status" value="1"/>
</dbReference>
<dbReference type="AlphaFoldDB" id="A0ABD6BMZ8"/>
<dbReference type="EMBL" id="JBHUCZ010000001">
    <property type="protein sequence ID" value="MFD1565922.1"/>
    <property type="molecule type" value="Genomic_DNA"/>
</dbReference>
<keyword evidence="2" id="KW-0597">Phosphoprotein</keyword>
<feature type="modified residue" description="O-UMP-tyrosine" evidence="2">
    <location>
        <position position="60"/>
    </location>
</feature>
<comment type="caution">
    <text evidence="4">The sequence shown here is derived from an EMBL/GenBank/DDBJ whole genome shotgun (WGS) entry which is preliminary data.</text>
</comment>
<name>A0ABD6BMZ8_9EURY</name>
<dbReference type="InterPro" id="IPR017918">
    <property type="entry name" value="N-reg_PII_CS"/>
</dbReference>
<dbReference type="Pfam" id="PF00543">
    <property type="entry name" value="P-II"/>
    <property type="match status" value="1"/>
</dbReference>
<evidence type="ECO:0000256" key="1">
    <source>
        <dbReference type="ARBA" id="ARBA00022490"/>
    </source>
</evidence>
<evidence type="ECO:0000313" key="5">
    <source>
        <dbReference type="Proteomes" id="UP001597139"/>
    </source>
</evidence>
<evidence type="ECO:0000313" key="4">
    <source>
        <dbReference type="EMBL" id="MFD1565922.1"/>
    </source>
</evidence>
<dbReference type="InterPro" id="IPR011322">
    <property type="entry name" value="N-reg_PII-like_a/b"/>
</dbReference>
<dbReference type="InterPro" id="IPR015867">
    <property type="entry name" value="N-reg_PII/ATP_PRibTrfase_C"/>
</dbReference>
<dbReference type="SUPFAM" id="SSF54913">
    <property type="entry name" value="GlnB-like"/>
    <property type="match status" value="1"/>
</dbReference>
<dbReference type="PANTHER" id="PTHR30115">
    <property type="entry name" value="NITROGEN REGULATORY PROTEIN P-II"/>
    <property type="match status" value="1"/>
</dbReference>
<comment type="similarity">
    <text evidence="3">Belongs to the P(II) protein family.</text>
</comment>
<dbReference type="PRINTS" id="PR00340">
    <property type="entry name" value="PIIGLNB"/>
</dbReference>
<reference evidence="4 5" key="1">
    <citation type="journal article" date="2019" name="Int. J. Syst. Evol. Microbiol.">
        <title>The Global Catalogue of Microorganisms (GCM) 10K type strain sequencing project: providing services to taxonomists for standard genome sequencing and annotation.</title>
        <authorList>
            <consortium name="The Broad Institute Genomics Platform"/>
            <consortium name="The Broad Institute Genome Sequencing Center for Infectious Disease"/>
            <person name="Wu L."/>
            <person name="Ma J."/>
        </authorList>
    </citation>
    <scope>NUCLEOTIDE SEQUENCE [LARGE SCALE GENOMIC DNA]</scope>
    <source>
        <strain evidence="4 5">CGMCC 1.12859</strain>
    </source>
</reference>